<gene>
    <name evidence="2" type="ORF">E2C01_099081</name>
</gene>
<name>A0A5B7JZD5_PORTR</name>
<dbReference type="AlphaFoldDB" id="A0A5B7JZD5"/>
<evidence type="ECO:0000313" key="3">
    <source>
        <dbReference type="Proteomes" id="UP000324222"/>
    </source>
</evidence>
<comment type="caution">
    <text evidence="2">The sequence shown here is derived from an EMBL/GenBank/DDBJ whole genome shotgun (WGS) entry which is preliminary data.</text>
</comment>
<evidence type="ECO:0000313" key="2">
    <source>
        <dbReference type="EMBL" id="MPD03442.1"/>
    </source>
</evidence>
<feature type="region of interest" description="Disordered" evidence="1">
    <location>
        <begin position="1"/>
        <end position="32"/>
    </location>
</feature>
<protein>
    <submittedName>
        <fullName evidence="2">Uncharacterized protein</fullName>
    </submittedName>
</protein>
<feature type="region of interest" description="Disordered" evidence="1">
    <location>
        <begin position="48"/>
        <end position="81"/>
    </location>
</feature>
<sequence>MVTSSPSLSRPDINLSQPAPCSEHPAQRRAAPRWTQVAFVQYQDASRLTAAATTPQRRRGRGWSVGRCAERRKDEEEEEKE</sequence>
<organism evidence="2 3">
    <name type="scientific">Portunus trituberculatus</name>
    <name type="common">Swimming crab</name>
    <name type="synonym">Neptunus trituberculatus</name>
    <dbReference type="NCBI Taxonomy" id="210409"/>
    <lineage>
        <taxon>Eukaryota</taxon>
        <taxon>Metazoa</taxon>
        <taxon>Ecdysozoa</taxon>
        <taxon>Arthropoda</taxon>
        <taxon>Crustacea</taxon>
        <taxon>Multicrustacea</taxon>
        <taxon>Malacostraca</taxon>
        <taxon>Eumalacostraca</taxon>
        <taxon>Eucarida</taxon>
        <taxon>Decapoda</taxon>
        <taxon>Pleocyemata</taxon>
        <taxon>Brachyura</taxon>
        <taxon>Eubrachyura</taxon>
        <taxon>Portunoidea</taxon>
        <taxon>Portunidae</taxon>
        <taxon>Portuninae</taxon>
        <taxon>Portunus</taxon>
    </lineage>
</organism>
<accession>A0A5B7JZD5</accession>
<proteinExistence type="predicted"/>
<feature type="compositionally biased region" description="Polar residues" evidence="1">
    <location>
        <begin position="1"/>
        <end position="19"/>
    </location>
</feature>
<reference evidence="2 3" key="1">
    <citation type="submission" date="2019-05" db="EMBL/GenBank/DDBJ databases">
        <title>Another draft genome of Portunus trituberculatus and its Hox gene families provides insights of decapod evolution.</title>
        <authorList>
            <person name="Jeong J.-H."/>
            <person name="Song I."/>
            <person name="Kim S."/>
            <person name="Choi T."/>
            <person name="Kim D."/>
            <person name="Ryu S."/>
            <person name="Kim W."/>
        </authorList>
    </citation>
    <scope>NUCLEOTIDE SEQUENCE [LARGE SCALE GENOMIC DNA]</scope>
    <source>
        <tissue evidence="2">Muscle</tissue>
    </source>
</reference>
<dbReference type="EMBL" id="VSRR010136114">
    <property type="protein sequence ID" value="MPD03442.1"/>
    <property type="molecule type" value="Genomic_DNA"/>
</dbReference>
<evidence type="ECO:0000256" key="1">
    <source>
        <dbReference type="SAM" id="MobiDB-lite"/>
    </source>
</evidence>
<dbReference type="Proteomes" id="UP000324222">
    <property type="component" value="Unassembled WGS sequence"/>
</dbReference>
<keyword evidence="3" id="KW-1185">Reference proteome</keyword>